<dbReference type="Proteomes" id="UP000700059">
    <property type="component" value="Unassembled WGS sequence"/>
</dbReference>
<feature type="region of interest" description="Cytidylyltransferase" evidence="11">
    <location>
        <begin position="407"/>
        <end position="540"/>
    </location>
</feature>
<evidence type="ECO:0000313" key="15">
    <source>
        <dbReference type="Proteomes" id="UP000700059"/>
    </source>
</evidence>
<dbReference type="InterPro" id="IPR014729">
    <property type="entry name" value="Rossmann-like_a/b/a_fold"/>
</dbReference>
<comment type="similarity">
    <text evidence="11">In the C-terminal section; belongs to the cytidylyltransferase family.</text>
</comment>
<dbReference type="NCBIfam" id="TIGR00125">
    <property type="entry name" value="cyt_tran_rel"/>
    <property type="match status" value="1"/>
</dbReference>
<dbReference type="InterPro" id="IPR029056">
    <property type="entry name" value="Ribokinase-like"/>
</dbReference>
<reference evidence="14 15" key="1">
    <citation type="submission" date="2021-08" db="EMBL/GenBank/DDBJ databases">
        <title>Helicobacter spp. isolated from feces of Anatolian Ground Squirrel (Spermophilus xanthoprymnus) in Turkey.</title>
        <authorList>
            <person name="Aydin F."/>
            <person name="Abay S."/>
            <person name="Kayman T."/>
            <person name="Karakaya E."/>
            <person name="Saticioglu I.B."/>
        </authorList>
    </citation>
    <scope>NUCLEOTIDE SEQUENCE [LARGE SCALE GENOMIC DNA]</scope>
    <source>
        <strain evidence="14 15">Faydin-H70</strain>
    </source>
</reference>
<keyword evidence="5 11" id="KW-0547">Nucleotide-binding</keyword>
<dbReference type="InterPro" id="IPR004821">
    <property type="entry name" value="Cyt_trans-like"/>
</dbReference>
<evidence type="ECO:0000256" key="8">
    <source>
        <dbReference type="ARBA" id="ARBA00023268"/>
    </source>
</evidence>
<feature type="domain" description="Cytidyltransferase-like" evidence="13">
    <location>
        <begin position="407"/>
        <end position="515"/>
    </location>
</feature>
<dbReference type="PANTHER" id="PTHR46969:SF1">
    <property type="entry name" value="BIFUNCTIONAL PROTEIN HLDE"/>
    <property type="match status" value="1"/>
</dbReference>
<comment type="function">
    <text evidence="1 11">Catalyzes the phosphorylation of D-glycero-D-manno-heptose 7-phosphate at the C-1 position to selectively form D-glycero-beta-D-manno-heptose-1,7-bisphosphate.</text>
</comment>
<dbReference type="GO" id="GO:0016779">
    <property type="term" value="F:nucleotidyltransferase activity"/>
    <property type="evidence" value="ECO:0007669"/>
    <property type="project" value="UniProtKB-KW"/>
</dbReference>
<dbReference type="EC" id="2.7.7.70" evidence="11"/>
<comment type="subunit">
    <text evidence="11">Homodimer.</text>
</comment>
<evidence type="ECO:0000256" key="11">
    <source>
        <dbReference type="HAMAP-Rule" id="MF_01603"/>
    </source>
</evidence>
<evidence type="ECO:0000256" key="10">
    <source>
        <dbReference type="ARBA" id="ARBA00047428"/>
    </source>
</evidence>
<dbReference type="EMBL" id="JAIGYQ010000007">
    <property type="protein sequence ID" value="MBX7491001.1"/>
    <property type="molecule type" value="Genomic_DNA"/>
</dbReference>
<name>A0ABS7JNM6_9HELI</name>
<comment type="function">
    <text evidence="2 11">Catalyzes the ADP transfer from ATP to D-glycero-beta-D-manno-heptose 1-phosphate, yielding ADP-D-glycero-beta-D-manno-heptose.</text>
</comment>
<evidence type="ECO:0000259" key="13">
    <source>
        <dbReference type="Pfam" id="PF01467"/>
    </source>
</evidence>
<dbReference type="PANTHER" id="PTHR46969">
    <property type="entry name" value="BIFUNCTIONAL PROTEIN HLDE"/>
    <property type="match status" value="1"/>
</dbReference>
<evidence type="ECO:0000256" key="3">
    <source>
        <dbReference type="ARBA" id="ARBA00022679"/>
    </source>
</evidence>
<keyword evidence="15" id="KW-1185">Reference proteome</keyword>
<dbReference type="Gene3D" id="3.40.1190.20">
    <property type="match status" value="1"/>
</dbReference>
<keyword evidence="7 11" id="KW-0067">ATP-binding</keyword>
<feature type="domain" description="Carbohydrate kinase PfkB" evidence="12">
    <location>
        <begin position="4"/>
        <end position="325"/>
    </location>
</feature>
<dbReference type="SUPFAM" id="SSF52374">
    <property type="entry name" value="Nucleotidylyl transferase"/>
    <property type="match status" value="1"/>
</dbReference>
<feature type="binding site" evidence="11">
    <location>
        <begin position="194"/>
        <end position="197"/>
    </location>
    <ligand>
        <name>ATP</name>
        <dbReference type="ChEBI" id="CHEBI:30616"/>
    </ligand>
</feature>
<accession>A0ABS7JNM6</accession>
<keyword evidence="9 11" id="KW-0119">Carbohydrate metabolism</keyword>
<evidence type="ECO:0000256" key="7">
    <source>
        <dbReference type="ARBA" id="ARBA00022840"/>
    </source>
</evidence>
<evidence type="ECO:0000256" key="2">
    <source>
        <dbReference type="ARBA" id="ARBA00003753"/>
    </source>
</evidence>
<comment type="pathway">
    <text evidence="11">Nucleotide-sugar biosynthesis; ADP-L-glycero-beta-D-manno-heptose biosynthesis; ADP-L-glycero-beta-D-manno-heptose from D-glycero-beta-D-manno-heptose 7-phosphate: step 3/4.</text>
</comment>
<dbReference type="InterPro" id="IPR011914">
    <property type="entry name" value="RfaE_dom_II"/>
</dbReference>
<dbReference type="Gene3D" id="3.40.50.620">
    <property type="entry name" value="HUPs"/>
    <property type="match status" value="1"/>
</dbReference>
<gene>
    <name evidence="14" type="primary">rfaE2</name>
    <name evidence="11" type="synonym">hldE</name>
    <name evidence="14" type="ORF">K4G57_05935</name>
</gene>
<evidence type="ECO:0000256" key="9">
    <source>
        <dbReference type="ARBA" id="ARBA00023277"/>
    </source>
</evidence>
<feature type="active site" evidence="11">
    <location>
        <position position="286"/>
    </location>
</feature>
<comment type="catalytic activity">
    <reaction evidence="10 11">
        <text>D-glycero-beta-D-manno-heptose 1-phosphate + ATP + H(+) = ADP-D-glycero-beta-D-manno-heptose + diphosphate</text>
        <dbReference type="Rhea" id="RHEA:27465"/>
        <dbReference type="ChEBI" id="CHEBI:15378"/>
        <dbReference type="ChEBI" id="CHEBI:30616"/>
        <dbReference type="ChEBI" id="CHEBI:33019"/>
        <dbReference type="ChEBI" id="CHEBI:59967"/>
        <dbReference type="ChEBI" id="CHEBI:61593"/>
        <dbReference type="EC" id="2.7.7.70"/>
    </reaction>
</comment>
<comment type="similarity">
    <text evidence="11">In the N-terminal section; belongs to the carbohydrate kinase PfkB family.</text>
</comment>
<dbReference type="Pfam" id="PF00294">
    <property type="entry name" value="PfkB"/>
    <property type="match status" value="1"/>
</dbReference>
<evidence type="ECO:0000256" key="1">
    <source>
        <dbReference type="ARBA" id="ARBA00002319"/>
    </source>
</evidence>
<dbReference type="HAMAP" id="MF_01603">
    <property type="entry name" value="HldE"/>
    <property type="match status" value="1"/>
</dbReference>
<feature type="region of interest" description="Ribokinase" evidence="11">
    <location>
        <begin position="1"/>
        <end position="345"/>
    </location>
</feature>
<comment type="catalytic activity">
    <reaction evidence="11">
        <text>D-glycero-beta-D-manno-heptose 7-phosphate + ATP = D-glycero-beta-D-manno-heptose 1,7-bisphosphate + ADP + H(+)</text>
        <dbReference type="Rhea" id="RHEA:27473"/>
        <dbReference type="ChEBI" id="CHEBI:15378"/>
        <dbReference type="ChEBI" id="CHEBI:30616"/>
        <dbReference type="ChEBI" id="CHEBI:60204"/>
        <dbReference type="ChEBI" id="CHEBI:60208"/>
        <dbReference type="ChEBI" id="CHEBI:456216"/>
        <dbReference type="EC" id="2.7.1.167"/>
    </reaction>
</comment>
<evidence type="ECO:0000256" key="6">
    <source>
        <dbReference type="ARBA" id="ARBA00022777"/>
    </source>
</evidence>
<keyword evidence="8 11" id="KW-0511">Multifunctional enzyme</keyword>
<evidence type="ECO:0000259" key="12">
    <source>
        <dbReference type="Pfam" id="PF00294"/>
    </source>
</evidence>
<keyword evidence="6 11" id="KW-0418">Kinase</keyword>
<dbReference type="SUPFAM" id="SSF53613">
    <property type="entry name" value="Ribokinase-like"/>
    <property type="match status" value="1"/>
</dbReference>
<sequence>MKPNILVVGDLILDHYIWGNCERISPEAPVQVIDVKKESLKLGGACNVASNLVSLDSNVWICGMAGSDSAGSTLKAELERLGINTDGIFYHTNRPTTQKSRIIAGHQQVVRVDREDKTLISREGEEFICNFTESLILDSNIACIVLSDYEKGVLSVELTQRLITLARSKKIKILVDPKGKNYTKYKGATLLTPNKKEATEATGIVISDTKNLNEALVCLQNLCGLEISLITLSEDGIAFMEKRENQGIATQQQSSKRRKNAKKEIPQAQKIPTIAREVFDVTGAGDTVIASLAYMLALDKPIAQSVYFANAAAAVVVSKLGSATASKQEILAYLKRNNLLDSTLVNAEFLKVFDVQKENFGFNSQISKILKRKMLNPYEDKWIKESEFGLFLESLEQLKQEGFKVIFTNGCFDILHLGHLDYLHKARKLGDLLIVGLNSDASIKRLKGNERPVNCESDRIIQLCALECVDFVVVFETDTPKQLIAKIRPDVLVKGADYVEKEVIGANFSKEVRLIDFVEGKSTTSLIQKIKNLKESKCKQ</sequence>
<protein>
    <recommendedName>
        <fullName evidence="11">Bifunctional protein HldE</fullName>
    </recommendedName>
    <domain>
        <recommendedName>
            <fullName evidence="11">D-beta-D-heptose 7-phosphate kinase</fullName>
            <ecNumber evidence="11">2.7.1.167</ecNumber>
        </recommendedName>
        <alternativeName>
            <fullName evidence="11">D-beta-D-heptose 7-phosphotransferase</fullName>
        </alternativeName>
        <alternativeName>
            <fullName evidence="11">D-glycero-beta-D-manno-heptose-7-phosphate kinase</fullName>
        </alternativeName>
    </domain>
    <domain>
        <recommendedName>
            <fullName evidence="11">D-beta-D-heptose 1-phosphate adenylyltransferase</fullName>
            <ecNumber evidence="11">2.7.7.70</ecNumber>
        </recommendedName>
        <alternativeName>
            <fullName evidence="11">D-glycero-beta-D-manno-heptose 1-phosphate adenylyltransferase</fullName>
        </alternativeName>
    </domain>
</protein>
<proteinExistence type="inferred from homology"/>
<organism evidence="14 15">
    <name type="scientific">Helicobacter turcicus</name>
    <dbReference type="NCBI Taxonomy" id="2867412"/>
    <lineage>
        <taxon>Bacteria</taxon>
        <taxon>Pseudomonadati</taxon>
        <taxon>Campylobacterota</taxon>
        <taxon>Epsilonproteobacteria</taxon>
        <taxon>Campylobacterales</taxon>
        <taxon>Helicobacteraceae</taxon>
        <taxon>Helicobacter</taxon>
    </lineage>
</organism>
<comment type="caution">
    <text evidence="14">The sequence shown here is derived from an EMBL/GenBank/DDBJ whole genome shotgun (WGS) entry which is preliminary data.</text>
</comment>
<comment type="pathway">
    <text evidence="11">Nucleotide-sugar biosynthesis; ADP-L-glycero-beta-D-manno-heptose biosynthesis; ADP-L-glycero-beta-D-manno-heptose from D-glycero-beta-D-manno-heptose 7-phosphate: step 1/4.</text>
</comment>
<keyword evidence="4 11" id="KW-0548">Nucleotidyltransferase</keyword>
<dbReference type="InterPro" id="IPR011913">
    <property type="entry name" value="RfaE_dom_I"/>
</dbReference>
<dbReference type="InterPro" id="IPR011611">
    <property type="entry name" value="PfkB_dom"/>
</dbReference>
<keyword evidence="3 11" id="KW-0808">Transferase</keyword>
<evidence type="ECO:0000256" key="5">
    <source>
        <dbReference type="ARBA" id="ARBA00022741"/>
    </source>
</evidence>
<dbReference type="CDD" id="cd01172">
    <property type="entry name" value="RfaE_like"/>
    <property type="match status" value="1"/>
</dbReference>
<dbReference type="NCBIfam" id="TIGR02199">
    <property type="entry name" value="rfaE_dom_II"/>
    <property type="match status" value="1"/>
</dbReference>
<dbReference type="InterPro" id="IPR023030">
    <property type="entry name" value="Bifunc_HldE"/>
</dbReference>
<evidence type="ECO:0000313" key="14">
    <source>
        <dbReference type="EMBL" id="MBX7491001.1"/>
    </source>
</evidence>
<dbReference type="Pfam" id="PF01467">
    <property type="entry name" value="CTP_transf_like"/>
    <property type="match status" value="1"/>
</dbReference>
<evidence type="ECO:0000256" key="4">
    <source>
        <dbReference type="ARBA" id="ARBA00022695"/>
    </source>
</evidence>
<dbReference type="EC" id="2.7.1.167" evidence="11"/>